<dbReference type="InterPro" id="IPR050491">
    <property type="entry name" value="AmpC-like"/>
</dbReference>
<evidence type="ECO:0000313" key="2">
    <source>
        <dbReference type="EMBL" id="NYD30595.1"/>
    </source>
</evidence>
<proteinExistence type="predicted"/>
<dbReference type="PANTHER" id="PTHR46825">
    <property type="entry name" value="D-ALANYL-D-ALANINE-CARBOXYPEPTIDASE/ENDOPEPTIDASE AMPH"/>
    <property type="match status" value="1"/>
</dbReference>
<name>A0A852RHH4_9ACTN</name>
<dbReference type="Pfam" id="PF00144">
    <property type="entry name" value="Beta-lactamase"/>
    <property type="match status" value="1"/>
</dbReference>
<dbReference type="EMBL" id="JACCBF010000001">
    <property type="protein sequence ID" value="NYD30595.1"/>
    <property type="molecule type" value="Genomic_DNA"/>
</dbReference>
<dbReference type="Gene3D" id="3.40.710.10">
    <property type="entry name" value="DD-peptidase/beta-lactamase superfamily"/>
    <property type="match status" value="1"/>
</dbReference>
<accession>A0A852RHH4</accession>
<dbReference type="RefSeq" id="WP_179726824.1">
    <property type="nucleotide sequence ID" value="NZ_BAABEF010000001.1"/>
</dbReference>
<dbReference type="InterPro" id="IPR001466">
    <property type="entry name" value="Beta-lactam-related"/>
</dbReference>
<comment type="caution">
    <text evidence="2">The sequence shown here is derived from an EMBL/GenBank/DDBJ whole genome shotgun (WGS) entry which is preliminary data.</text>
</comment>
<dbReference type="PANTHER" id="PTHR46825:SF9">
    <property type="entry name" value="BETA-LACTAMASE-RELATED DOMAIN-CONTAINING PROTEIN"/>
    <property type="match status" value="1"/>
</dbReference>
<reference evidence="2 3" key="1">
    <citation type="submission" date="2020-07" db="EMBL/GenBank/DDBJ databases">
        <title>Sequencing the genomes of 1000 actinobacteria strains.</title>
        <authorList>
            <person name="Klenk H.-P."/>
        </authorList>
    </citation>
    <scope>NUCLEOTIDE SEQUENCE [LARGE SCALE GENOMIC DNA]</scope>
    <source>
        <strain evidence="2 3">DSM 19082</strain>
    </source>
</reference>
<evidence type="ECO:0000313" key="3">
    <source>
        <dbReference type="Proteomes" id="UP000582231"/>
    </source>
</evidence>
<feature type="domain" description="Beta-lactamase-related" evidence="1">
    <location>
        <begin position="9"/>
        <end position="312"/>
    </location>
</feature>
<sequence>MRGIDDWLERRLPELLEGTGVPAAAVAVAHGDEVVDAAAGTLSAATGVTATTDAIFQVGSITKVLTATLVQQLVDEGLVDLDRPVRTWLPGLRLGDESAAATLTVRQLLTHTAGFEGDVFTDTGKGDDCVEKYVDLLSEVPQLFPPGEMWSYNNAGFCVLGRLVEVVRAAPYDTCLRAHLLDPLGMTSAATDPYEAVLHRTAVGHVDGRPTDVWALARSNAPAGSMLAMRARDLVAFARHHLENPALAGMRTPQVALPDLGQGEAWGLGWELFRLAPTPIVGHDGNTIGQSAFLRLLPEHDLAVAVLTNGGPAKLLHRAVTGHVLRELAGVDLPPAPEPPATISTPDPTRYAGTYASEVGQTVVSQDGQGRLWLDRTPLGVLAEIDEPPYRTELVAWRGETLWPLEPEGGVHQPVAFLGDDGTGRAAYLHTGRADRRTR</sequence>
<dbReference type="SUPFAM" id="SSF56601">
    <property type="entry name" value="beta-lactamase/transpeptidase-like"/>
    <property type="match status" value="1"/>
</dbReference>
<gene>
    <name evidence="2" type="ORF">BJ958_002141</name>
</gene>
<organism evidence="2 3">
    <name type="scientific">Nocardioides kongjuensis</name>
    <dbReference type="NCBI Taxonomy" id="349522"/>
    <lineage>
        <taxon>Bacteria</taxon>
        <taxon>Bacillati</taxon>
        <taxon>Actinomycetota</taxon>
        <taxon>Actinomycetes</taxon>
        <taxon>Propionibacteriales</taxon>
        <taxon>Nocardioidaceae</taxon>
        <taxon>Nocardioides</taxon>
    </lineage>
</organism>
<keyword evidence="3" id="KW-1185">Reference proteome</keyword>
<dbReference type="Proteomes" id="UP000582231">
    <property type="component" value="Unassembled WGS sequence"/>
</dbReference>
<dbReference type="InterPro" id="IPR012338">
    <property type="entry name" value="Beta-lactam/transpept-like"/>
</dbReference>
<dbReference type="AlphaFoldDB" id="A0A852RHH4"/>
<protein>
    <submittedName>
        <fullName evidence="2">CubicO group peptidase (Beta-lactamase class C family)</fullName>
    </submittedName>
</protein>
<evidence type="ECO:0000259" key="1">
    <source>
        <dbReference type="Pfam" id="PF00144"/>
    </source>
</evidence>